<dbReference type="SUPFAM" id="SSF52540">
    <property type="entry name" value="P-loop containing nucleoside triphosphate hydrolases"/>
    <property type="match status" value="1"/>
</dbReference>
<dbReference type="AlphaFoldDB" id="A0A7S2BC91"/>
<dbReference type="Gene3D" id="3.40.50.300">
    <property type="entry name" value="P-loop containing nucleotide triphosphate hydrolases"/>
    <property type="match status" value="1"/>
</dbReference>
<dbReference type="EMBL" id="HBGS01013172">
    <property type="protein sequence ID" value="CAD9392844.1"/>
    <property type="molecule type" value="Transcribed_RNA"/>
</dbReference>
<dbReference type="PROSITE" id="PS50893">
    <property type="entry name" value="ABC_TRANSPORTER_2"/>
    <property type="match status" value="1"/>
</dbReference>
<dbReference type="InterPro" id="IPR039421">
    <property type="entry name" value="Type_1_exporter"/>
</dbReference>
<reference evidence="2" key="1">
    <citation type="submission" date="2021-01" db="EMBL/GenBank/DDBJ databases">
        <authorList>
            <person name="Corre E."/>
            <person name="Pelletier E."/>
            <person name="Niang G."/>
            <person name="Scheremetjew M."/>
            <person name="Finn R."/>
            <person name="Kale V."/>
            <person name="Holt S."/>
            <person name="Cochrane G."/>
            <person name="Meng A."/>
            <person name="Brown T."/>
            <person name="Cohen L."/>
        </authorList>
    </citation>
    <scope>NUCLEOTIDE SEQUENCE</scope>
    <source>
        <strain evidence="2">CCMP1381</strain>
    </source>
</reference>
<evidence type="ECO:0000259" key="1">
    <source>
        <dbReference type="PROSITE" id="PS50893"/>
    </source>
</evidence>
<dbReference type="PANTHER" id="PTHR24221:SF654">
    <property type="entry name" value="ATP-BINDING CASSETTE SUB-FAMILY B MEMBER 6"/>
    <property type="match status" value="1"/>
</dbReference>
<dbReference type="InterPro" id="IPR027417">
    <property type="entry name" value="P-loop_NTPase"/>
</dbReference>
<dbReference type="GO" id="GO:0016887">
    <property type="term" value="F:ATP hydrolysis activity"/>
    <property type="evidence" value="ECO:0007669"/>
    <property type="project" value="InterPro"/>
</dbReference>
<dbReference type="GO" id="GO:0005524">
    <property type="term" value="F:ATP binding"/>
    <property type="evidence" value="ECO:0007669"/>
    <property type="project" value="InterPro"/>
</dbReference>
<gene>
    <name evidence="2" type="ORF">DSPE1174_LOCUS6950</name>
</gene>
<feature type="domain" description="ABC transporter" evidence="1">
    <location>
        <begin position="28"/>
        <end position="270"/>
    </location>
</feature>
<dbReference type="PANTHER" id="PTHR24221">
    <property type="entry name" value="ATP-BINDING CASSETTE SUB-FAMILY B"/>
    <property type="match status" value="1"/>
</dbReference>
<evidence type="ECO:0000313" key="2">
    <source>
        <dbReference type="EMBL" id="CAD9392844.1"/>
    </source>
</evidence>
<proteinExistence type="predicted"/>
<protein>
    <recommendedName>
        <fullName evidence="1">ABC transporter domain-containing protein</fullName>
    </recommendedName>
</protein>
<dbReference type="Pfam" id="PF00005">
    <property type="entry name" value="ABC_tran"/>
    <property type="match status" value="1"/>
</dbReference>
<organism evidence="2">
    <name type="scientific">Octactis speculum</name>
    <dbReference type="NCBI Taxonomy" id="3111310"/>
    <lineage>
        <taxon>Eukaryota</taxon>
        <taxon>Sar</taxon>
        <taxon>Stramenopiles</taxon>
        <taxon>Ochrophyta</taxon>
        <taxon>Dictyochophyceae</taxon>
        <taxon>Dictyochales</taxon>
        <taxon>Dictyochaceae</taxon>
        <taxon>Octactis</taxon>
    </lineage>
</organism>
<dbReference type="GO" id="GO:0042626">
    <property type="term" value="F:ATPase-coupled transmembrane transporter activity"/>
    <property type="evidence" value="ECO:0007669"/>
    <property type="project" value="TreeGrafter"/>
</dbReference>
<sequence>MRQETRASLAGGKLSYDPTLLAVDRLPIKMVNVSFSYKTADSTRNPESILSNMALEFPQGKLVEMRGAAGGGKATVLKLLADAVFPTDPAQETLVFTPPHLRCVQVQENPLVLGPHETILENMTYGIKKSPSIDWAALEERSRIILKRLGMADHIMESFKTPGFLGVNGVCITRADRQLINLGRAFLMNPEMIIMHKPAALLNEKQAKLCLAMMREFVDNRGVLMDPAEPIVMRRKRTLLFTTLIPSVAEVADEIYFISDNMLTKENPDLSTSPV</sequence>
<name>A0A7S2BC91_9STRA</name>
<dbReference type="InterPro" id="IPR003439">
    <property type="entry name" value="ABC_transporter-like_ATP-bd"/>
</dbReference>
<accession>A0A7S2BC91</accession>